<dbReference type="SMART" id="SM00990">
    <property type="entry name" value="VRR_NUC"/>
    <property type="match status" value="1"/>
</dbReference>
<feature type="domain" description="VRR-NUC" evidence="11">
    <location>
        <begin position="427"/>
        <end position="539"/>
    </location>
</feature>
<dbReference type="EMBL" id="SMGD01000017">
    <property type="protein sequence ID" value="TCK46697.1"/>
    <property type="molecule type" value="Genomic_DNA"/>
</dbReference>
<dbReference type="AlphaFoldDB" id="A0A4R1J8L2"/>
<proteinExistence type="inferred from homology"/>
<sequence>MTDLSVELPADYYLTNFWRLVEGVVERYNDLLTEQELQLLATLRSLSLDAQKLYVRMLCRKGELFRSDKFNYPEIANIPSAIDQLSEHSLIQCTQPQDWEILGQLLTASELKTQLKKCPEKPKLTGLKKADLIEQLAHQPIPRFKFTIIQLLENHWLKLFDLLYFNNTRQSLTDFVLSDLQLVRYEHYRLDQQNRLYQSRAQIDQALQLSEIADELETQPKNGDWSVGEYLQRIPANLDHPALLRRMVRLTEKLAREYERRAQLSEALALYRDIDSIFSREREVRILSGLAPSQALAKLDAMLAAPANLSEQQFAQNFAYRLHKKLKQPVTEPENINYQRIDWPAPVIEHAPEASALVLLNAQGWQGVHCENALINGILALTIWPALFNDEIEGVFFHPFQAGPADLHARDFCDKRQPMLDDLLNQITSASWPEQVLKRYQQKQGFANPLFDWQALPKNLLEAALWHIPARIWQQLFRYQLFDLRLTRAGMPDLFIWNEHNYGWLEVKGPNDKLQNNQLLWLKQLMKLNQPVAVCYLGHQNVTEICPIEFVTVRP</sequence>
<dbReference type="InterPro" id="IPR033315">
    <property type="entry name" value="Fan1-like"/>
</dbReference>
<keyword evidence="8" id="KW-0378">Hydrolase</keyword>
<keyword evidence="6" id="KW-0540">Nuclease</keyword>
<comment type="similarity">
    <text evidence="4">Belongs to the FAN1 family.</text>
</comment>
<comment type="caution">
    <text evidence="12">The sequence shown here is derived from an EMBL/GenBank/DDBJ whole genome shotgun (WGS) entry which is preliminary data.</text>
</comment>
<evidence type="ECO:0000256" key="4">
    <source>
        <dbReference type="ARBA" id="ARBA00005533"/>
    </source>
</evidence>
<dbReference type="InterPro" id="IPR049125">
    <property type="entry name" value="FAN1-like_WH"/>
</dbReference>
<evidence type="ECO:0000256" key="9">
    <source>
        <dbReference type="ARBA" id="ARBA00022842"/>
    </source>
</evidence>
<keyword evidence="7" id="KW-0479">Metal-binding</keyword>
<evidence type="ECO:0000256" key="7">
    <source>
        <dbReference type="ARBA" id="ARBA00022723"/>
    </source>
</evidence>
<dbReference type="GO" id="GO:0004528">
    <property type="term" value="F:phosphodiesterase I activity"/>
    <property type="evidence" value="ECO:0007669"/>
    <property type="project" value="UniProtKB-EC"/>
</dbReference>
<evidence type="ECO:0000256" key="8">
    <source>
        <dbReference type="ARBA" id="ARBA00022801"/>
    </source>
</evidence>
<evidence type="ECO:0000313" key="12">
    <source>
        <dbReference type="EMBL" id="TCK46697.1"/>
    </source>
</evidence>
<organism evidence="12 13">
    <name type="scientific">Celerinatantimonas diazotrophica</name>
    <dbReference type="NCBI Taxonomy" id="412034"/>
    <lineage>
        <taxon>Bacteria</taxon>
        <taxon>Pseudomonadati</taxon>
        <taxon>Pseudomonadota</taxon>
        <taxon>Gammaproteobacteria</taxon>
        <taxon>Celerinatantimonadaceae</taxon>
        <taxon>Celerinatantimonas</taxon>
    </lineage>
</organism>
<dbReference type="GO" id="GO:0017108">
    <property type="term" value="F:5'-flap endonuclease activity"/>
    <property type="evidence" value="ECO:0007669"/>
    <property type="project" value="TreeGrafter"/>
</dbReference>
<comment type="cofactor">
    <cofactor evidence="3">
        <name>Mg(2+)</name>
        <dbReference type="ChEBI" id="CHEBI:18420"/>
    </cofactor>
</comment>
<keyword evidence="13" id="KW-1185">Reference proteome</keyword>
<dbReference type="RefSeq" id="WP_131914029.1">
    <property type="nucleotide sequence ID" value="NZ_OU594967.1"/>
</dbReference>
<evidence type="ECO:0000259" key="11">
    <source>
        <dbReference type="SMART" id="SM00990"/>
    </source>
</evidence>
<dbReference type="GO" id="GO:0070336">
    <property type="term" value="F:flap-structured DNA binding"/>
    <property type="evidence" value="ECO:0007669"/>
    <property type="project" value="TreeGrafter"/>
</dbReference>
<reference evidence="12 13" key="1">
    <citation type="submission" date="2019-03" db="EMBL/GenBank/DDBJ databases">
        <title>Genomic Encyclopedia of Type Strains, Phase IV (KMG-IV): sequencing the most valuable type-strain genomes for metagenomic binning, comparative biology and taxonomic classification.</title>
        <authorList>
            <person name="Goeker M."/>
        </authorList>
    </citation>
    <scope>NUCLEOTIDE SEQUENCE [LARGE SCALE GENOMIC DNA]</scope>
    <source>
        <strain evidence="12 13">DSM 18577</strain>
    </source>
</reference>
<evidence type="ECO:0000256" key="5">
    <source>
        <dbReference type="ARBA" id="ARBA00012029"/>
    </source>
</evidence>
<dbReference type="Proteomes" id="UP000295565">
    <property type="component" value="Unassembled WGS sequence"/>
</dbReference>
<dbReference type="Gene3D" id="3.40.1350.10">
    <property type="match status" value="1"/>
</dbReference>
<evidence type="ECO:0000313" key="13">
    <source>
        <dbReference type="Proteomes" id="UP000295565"/>
    </source>
</evidence>
<dbReference type="EC" id="3.1.4.1" evidence="5"/>
<evidence type="ECO:0000256" key="3">
    <source>
        <dbReference type="ARBA" id="ARBA00001946"/>
    </source>
</evidence>
<comment type="cofactor">
    <cofactor evidence="2">
        <name>Mn(2+)</name>
        <dbReference type="ChEBI" id="CHEBI:29035"/>
    </cofactor>
</comment>
<evidence type="ECO:0000256" key="6">
    <source>
        <dbReference type="ARBA" id="ARBA00022722"/>
    </source>
</evidence>
<keyword evidence="9" id="KW-0460">Magnesium</keyword>
<evidence type="ECO:0000256" key="10">
    <source>
        <dbReference type="ARBA" id="ARBA00023211"/>
    </source>
</evidence>
<comment type="catalytic activity">
    <reaction evidence="1">
        <text>Hydrolytically removes 5'-nucleotides successively from the 3'-hydroxy termini of 3'-hydroxy-terminated oligonucleotides.</text>
        <dbReference type="EC" id="3.1.4.1"/>
    </reaction>
</comment>
<dbReference type="Pfam" id="PF21315">
    <property type="entry name" value="FAN1_HTH"/>
    <property type="match status" value="1"/>
</dbReference>
<gene>
    <name evidence="12" type="ORF">EV690_3283</name>
</gene>
<dbReference type="PANTHER" id="PTHR15749:SF4">
    <property type="entry name" value="FANCONI-ASSOCIATED NUCLEASE 1"/>
    <property type="match status" value="1"/>
</dbReference>
<dbReference type="PANTHER" id="PTHR15749">
    <property type="entry name" value="FANCONI-ASSOCIATED NUCLEASE 1"/>
    <property type="match status" value="1"/>
</dbReference>
<dbReference type="InterPro" id="IPR011856">
    <property type="entry name" value="tRNA_endonuc-like_dom_sf"/>
</dbReference>
<dbReference type="Pfam" id="PF08774">
    <property type="entry name" value="VRR_NUC"/>
    <property type="match status" value="1"/>
</dbReference>
<dbReference type="InterPro" id="IPR014883">
    <property type="entry name" value="VRR_NUC"/>
</dbReference>
<name>A0A4R1J8L2_9GAMM</name>
<protein>
    <recommendedName>
        <fullName evidence="5">phosphodiesterase I</fullName>
        <ecNumber evidence="5">3.1.4.1</ecNumber>
    </recommendedName>
</protein>
<evidence type="ECO:0000256" key="1">
    <source>
        <dbReference type="ARBA" id="ARBA00000983"/>
    </source>
</evidence>
<keyword evidence="10" id="KW-0464">Manganese</keyword>
<accession>A0A4R1J8L2</accession>
<dbReference type="GO" id="GO:0036297">
    <property type="term" value="P:interstrand cross-link repair"/>
    <property type="evidence" value="ECO:0007669"/>
    <property type="project" value="InterPro"/>
</dbReference>
<dbReference type="GO" id="GO:0046872">
    <property type="term" value="F:metal ion binding"/>
    <property type="evidence" value="ECO:0007669"/>
    <property type="project" value="UniProtKB-KW"/>
</dbReference>
<dbReference type="GO" id="GO:0008409">
    <property type="term" value="F:5'-3' exonuclease activity"/>
    <property type="evidence" value="ECO:0007669"/>
    <property type="project" value="TreeGrafter"/>
</dbReference>
<evidence type="ECO:0000256" key="2">
    <source>
        <dbReference type="ARBA" id="ARBA00001936"/>
    </source>
</evidence>
<dbReference type="OrthoDB" id="9803913at2"/>